<accession>A0A2H3DA88</accession>
<organism evidence="1 2">
    <name type="scientific">Armillaria gallica</name>
    <name type="common">Bulbous honey fungus</name>
    <name type="synonym">Armillaria bulbosa</name>
    <dbReference type="NCBI Taxonomy" id="47427"/>
    <lineage>
        <taxon>Eukaryota</taxon>
        <taxon>Fungi</taxon>
        <taxon>Dikarya</taxon>
        <taxon>Basidiomycota</taxon>
        <taxon>Agaricomycotina</taxon>
        <taxon>Agaricomycetes</taxon>
        <taxon>Agaricomycetidae</taxon>
        <taxon>Agaricales</taxon>
        <taxon>Marasmiineae</taxon>
        <taxon>Physalacriaceae</taxon>
        <taxon>Armillaria</taxon>
    </lineage>
</organism>
<gene>
    <name evidence="1" type="ORF">ARMGADRAFT_1087019</name>
</gene>
<dbReference type="InParanoid" id="A0A2H3DA88"/>
<proteinExistence type="predicted"/>
<dbReference type="AlphaFoldDB" id="A0A2H3DA88"/>
<dbReference type="EMBL" id="KZ293687">
    <property type="protein sequence ID" value="PBK85987.1"/>
    <property type="molecule type" value="Genomic_DNA"/>
</dbReference>
<dbReference type="Proteomes" id="UP000217790">
    <property type="component" value="Unassembled WGS sequence"/>
</dbReference>
<evidence type="ECO:0000313" key="2">
    <source>
        <dbReference type="Proteomes" id="UP000217790"/>
    </source>
</evidence>
<reference evidence="2" key="1">
    <citation type="journal article" date="2017" name="Nat. Ecol. Evol.">
        <title>Genome expansion and lineage-specific genetic innovations in the forest pathogenic fungi Armillaria.</title>
        <authorList>
            <person name="Sipos G."/>
            <person name="Prasanna A.N."/>
            <person name="Walter M.C."/>
            <person name="O'Connor E."/>
            <person name="Balint B."/>
            <person name="Krizsan K."/>
            <person name="Kiss B."/>
            <person name="Hess J."/>
            <person name="Varga T."/>
            <person name="Slot J."/>
            <person name="Riley R."/>
            <person name="Boka B."/>
            <person name="Rigling D."/>
            <person name="Barry K."/>
            <person name="Lee J."/>
            <person name="Mihaltcheva S."/>
            <person name="LaButti K."/>
            <person name="Lipzen A."/>
            <person name="Waldron R."/>
            <person name="Moloney N.M."/>
            <person name="Sperisen C."/>
            <person name="Kredics L."/>
            <person name="Vagvoelgyi C."/>
            <person name="Patrignani A."/>
            <person name="Fitzpatrick D."/>
            <person name="Nagy I."/>
            <person name="Doyle S."/>
            <person name="Anderson J.B."/>
            <person name="Grigoriev I.V."/>
            <person name="Gueldener U."/>
            <person name="Muensterkoetter M."/>
            <person name="Nagy L.G."/>
        </authorList>
    </citation>
    <scope>NUCLEOTIDE SEQUENCE [LARGE SCALE GENOMIC DNA]</scope>
    <source>
        <strain evidence="2">Ar21-2</strain>
    </source>
</reference>
<protein>
    <submittedName>
        <fullName evidence="1">Uncharacterized protein</fullName>
    </submittedName>
</protein>
<keyword evidence="2" id="KW-1185">Reference proteome</keyword>
<dbReference type="OMA" id="GTHIISK"/>
<name>A0A2H3DA88_ARMGA</name>
<dbReference type="OrthoDB" id="10296417at2759"/>
<sequence>MSYKSRMPPGEDRIRIPTHARVFLKPQDVTRCLHGGTHIISKLYIVVAQSELVNWNATALAEVCACLIRLQSTLRRVLEHRDGIIAVRSLGCHGRNPHKTLKLYSMDRVLLGSIHFAHSHWRDTWLPCESIEVALNRVRLALGRRLSARVYYNENDHVDFQDEFEVRRVGH</sequence>
<evidence type="ECO:0000313" key="1">
    <source>
        <dbReference type="EMBL" id="PBK85987.1"/>
    </source>
</evidence>